<accession>M8C4E9</accession>
<proteinExistence type="predicted"/>
<name>M8C4E9_AEGTA</name>
<evidence type="ECO:0000256" key="1">
    <source>
        <dbReference type="SAM" id="MobiDB-lite"/>
    </source>
</evidence>
<protein>
    <submittedName>
        <fullName evidence="2">Uncharacterized protein</fullName>
    </submittedName>
</protein>
<reference evidence="2" key="1">
    <citation type="submission" date="2015-06" db="UniProtKB">
        <authorList>
            <consortium name="EnsemblPlants"/>
        </authorList>
    </citation>
    <scope>IDENTIFICATION</scope>
</reference>
<organism evidence="2">
    <name type="scientific">Aegilops tauschii</name>
    <name type="common">Tausch's goatgrass</name>
    <name type="synonym">Aegilops squarrosa</name>
    <dbReference type="NCBI Taxonomy" id="37682"/>
    <lineage>
        <taxon>Eukaryota</taxon>
        <taxon>Viridiplantae</taxon>
        <taxon>Streptophyta</taxon>
        <taxon>Embryophyta</taxon>
        <taxon>Tracheophyta</taxon>
        <taxon>Spermatophyta</taxon>
        <taxon>Magnoliopsida</taxon>
        <taxon>Liliopsida</taxon>
        <taxon>Poales</taxon>
        <taxon>Poaceae</taxon>
        <taxon>BOP clade</taxon>
        <taxon>Pooideae</taxon>
        <taxon>Triticodae</taxon>
        <taxon>Triticeae</taxon>
        <taxon>Triticinae</taxon>
        <taxon>Aegilops</taxon>
    </lineage>
</organism>
<feature type="region of interest" description="Disordered" evidence="1">
    <location>
        <begin position="189"/>
        <end position="217"/>
    </location>
</feature>
<dbReference type="AlphaFoldDB" id="M8C4E9"/>
<feature type="compositionally biased region" description="Basic and acidic residues" evidence="1">
    <location>
        <begin position="189"/>
        <end position="200"/>
    </location>
</feature>
<sequence>MTHLGGCNMLATLDEALPWRDIFCHGRAHFHDKTTNIVKEHIYDNTNGSDNHGPFAHIPQDTQSSPRCGITASPCSIMQPPQHKLKERPHCLECRPARQIQNKLPIAWNSKRTRDRFCPSFPNLTIATVSISIAIGEYAVGGLHQRLDGSTAECHQKLLQLGVVGRVCGSGADLIVGVDVDGLVNEDAHGGGREDLHPAADRPTATPTGDNVYPARR</sequence>
<evidence type="ECO:0000313" key="2">
    <source>
        <dbReference type="EnsemblPlants" id="EMT21907"/>
    </source>
</evidence>
<dbReference type="EnsemblPlants" id="EMT21907">
    <property type="protein sequence ID" value="EMT21907"/>
    <property type="gene ID" value="F775_05460"/>
</dbReference>